<name>A0ABD0JGS0_9CAEN</name>
<reference evidence="2 3" key="1">
    <citation type="journal article" date="2023" name="Sci. Data">
        <title>Genome assembly of the Korean intertidal mud-creeper Batillaria attramentaria.</title>
        <authorList>
            <person name="Patra A.K."/>
            <person name="Ho P.T."/>
            <person name="Jun S."/>
            <person name="Lee S.J."/>
            <person name="Kim Y."/>
            <person name="Won Y.J."/>
        </authorList>
    </citation>
    <scope>NUCLEOTIDE SEQUENCE [LARGE SCALE GENOMIC DNA]</scope>
    <source>
        <strain evidence="2">Wonlab-2016</strain>
    </source>
</reference>
<feature type="transmembrane region" description="Helical" evidence="1">
    <location>
        <begin position="68"/>
        <end position="90"/>
    </location>
</feature>
<evidence type="ECO:0000313" key="2">
    <source>
        <dbReference type="EMBL" id="KAK7473821.1"/>
    </source>
</evidence>
<keyword evidence="1" id="KW-1133">Transmembrane helix</keyword>
<keyword evidence="1" id="KW-0472">Membrane</keyword>
<keyword evidence="1" id="KW-0812">Transmembrane</keyword>
<accession>A0ABD0JGS0</accession>
<keyword evidence="3" id="KW-1185">Reference proteome</keyword>
<proteinExistence type="predicted"/>
<gene>
    <name evidence="2" type="ORF">BaRGS_00034928</name>
</gene>
<dbReference type="Proteomes" id="UP001519460">
    <property type="component" value="Unassembled WGS sequence"/>
</dbReference>
<dbReference type="EMBL" id="JACVVK020000456">
    <property type="protein sequence ID" value="KAK7473821.1"/>
    <property type="molecule type" value="Genomic_DNA"/>
</dbReference>
<sequence length="110" mass="12159">MTDSYHYSPQKPPVCPCRCVRNDPLPSSLTSKQLRDKATSQIFRDLHVPANVTGKAIRKRNSANDDRTSASAAGLVSVVMMVAVLLSVTLPDCVTLVTYLERVWNRDKNA</sequence>
<dbReference type="AlphaFoldDB" id="A0ABD0JGS0"/>
<comment type="caution">
    <text evidence="2">The sequence shown here is derived from an EMBL/GenBank/DDBJ whole genome shotgun (WGS) entry which is preliminary data.</text>
</comment>
<organism evidence="2 3">
    <name type="scientific">Batillaria attramentaria</name>
    <dbReference type="NCBI Taxonomy" id="370345"/>
    <lineage>
        <taxon>Eukaryota</taxon>
        <taxon>Metazoa</taxon>
        <taxon>Spiralia</taxon>
        <taxon>Lophotrochozoa</taxon>
        <taxon>Mollusca</taxon>
        <taxon>Gastropoda</taxon>
        <taxon>Caenogastropoda</taxon>
        <taxon>Sorbeoconcha</taxon>
        <taxon>Cerithioidea</taxon>
        <taxon>Batillariidae</taxon>
        <taxon>Batillaria</taxon>
    </lineage>
</organism>
<protein>
    <submittedName>
        <fullName evidence="2">Uncharacterized protein</fullName>
    </submittedName>
</protein>
<evidence type="ECO:0000256" key="1">
    <source>
        <dbReference type="SAM" id="Phobius"/>
    </source>
</evidence>
<evidence type="ECO:0000313" key="3">
    <source>
        <dbReference type="Proteomes" id="UP001519460"/>
    </source>
</evidence>